<dbReference type="Pfam" id="PF00291">
    <property type="entry name" value="PALP"/>
    <property type="match status" value="1"/>
</dbReference>
<reference evidence="5" key="2">
    <citation type="submission" date="2015-03" db="UniProtKB">
        <authorList>
            <consortium name="EnsemblPlants"/>
        </authorList>
    </citation>
    <scope>IDENTIFICATION</scope>
</reference>
<dbReference type="FunFam" id="3.40.50.1100:FF:000003">
    <property type="entry name" value="Cystathionine beta-synthase"/>
    <property type="match status" value="1"/>
</dbReference>
<dbReference type="eggNOG" id="KOG1252">
    <property type="taxonomic scope" value="Eukaryota"/>
</dbReference>
<dbReference type="InterPro" id="IPR036052">
    <property type="entry name" value="TrpB-like_PALP_sf"/>
</dbReference>
<evidence type="ECO:0000259" key="4">
    <source>
        <dbReference type="Pfam" id="PF00291"/>
    </source>
</evidence>
<keyword evidence="3" id="KW-0663">Pyridoxal phosphate</keyword>
<protein>
    <recommendedName>
        <fullName evidence="4">Tryptophan synthase beta chain-like PALP domain-containing protein</fullName>
    </recommendedName>
</protein>
<dbReference type="GO" id="GO:0009069">
    <property type="term" value="P:serine family amino acid metabolic process"/>
    <property type="evidence" value="ECO:0007669"/>
    <property type="project" value="UniProtKB-ARBA"/>
</dbReference>
<proteinExistence type="inferred from homology"/>
<comment type="cofactor">
    <cofactor evidence="1">
        <name>pyridoxal 5'-phosphate</name>
        <dbReference type="ChEBI" id="CHEBI:597326"/>
    </cofactor>
</comment>
<organism evidence="5">
    <name type="scientific">Oryza barthii</name>
    <dbReference type="NCBI Taxonomy" id="65489"/>
    <lineage>
        <taxon>Eukaryota</taxon>
        <taxon>Viridiplantae</taxon>
        <taxon>Streptophyta</taxon>
        <taxon>Embryophyta</taxon>
        <taxon>Tracheophyta</taxon>
        <taxon>Spermatophyta</taxon>
        <taxon>Magnoliopsida</taxon>
        <taxon>Liliopsida</taxon>
        <taxon>Poales</taxon>
        <taxon>Poaceae</taxon>
        <taxon>BOP clade</taxon>
        <taxon>Oryzoideae</taxon>
        <taxon>Oryzeae</taxon>
        <taxon>Oryzinae</taxon>
        <taxon>Oryza</taxon>
    </lineage>
</organism>
<dbReference type="CDD" id="cd01561">
    <property type="entry name" value="CBS_like"/>
    <property type="match status" value="1"/>
</dbReference>
<sequence length="460" mass="50047">MATEEEDGATEEEDARKGIPFLLSSQEENIAPDILQLIGWTPLIEMKKINASRRAAGVRLVGKMETYQPLCSVKDRTALGMIEDAEKRGSISPGDTLIEATSGNLGIGLAAVAIQKGYKFIAVIPNNYPPDKQKLIKYLGAEVRTTEGPYRNMEKKVEELKKSIKNSYNLDQMVNEANVEAHYKWTGPEIWKDTAGKVDIFVTSVGSGGTLAGVGKYLKEKNQSIRIVAVEPAESPVLSGGKASKHRIQGIGVGFETEILKAHKPIINYEVKTIRSDDSITKARMLAREEGLLVGISAGANIAVCLELAAKEENKGKMIVTMLPSGADRYLSSDLFNNSRLVVFISLLSADWMDATCLDEEHHEERRCRGSIGGKMEAYHPLGTVKERSALRVIEDAEEKGLITPGVTSILGIGLVLRRTRVWTLEPTSGVEEATITTAAIVAGGGVDRVEEEIMKLLVG</sequence>
<dbReference type="InterPro" id="IPR050214">
    <property type="entry name" value="Cys_Synth/Cystath_Beta-Synth"/>
</dbReference>
<dbReference type="SUPFAM" id="SSF53686">
    <property type="entry name" value="Tryptophan synthase beta subunit-like PLP-dependent enzymes"/>
    <property type="match status" value="1"/>
</dbReference>
<name>A0A0D3GHX8_9ORYZ</name>
<dbReference type="HOGENOM" id="CLU_021018_1_2_1"/>
<dbReference type="Gramene" id="OBART06G18740.1">
    <property type="protein sequence ID" value="OBART06G18740.1"/>
    <property type="gene ID" value="OBART06G18740"/>
</dbReference>
<evidence type="ECO:0000256" key="1">
    <source>
        <dbReference type="ARBA" id="ARBA00001933"/>
    </source>
</evidence>
<dbReference type="InterPro" id="IPR001926">
    <property type="entry name" value="TrpB-like_PALP"/>
</dbReference>
<dbReference type="FunFam" id="3.40.50.1100:FF:000197">
    <property type="entry name" value="Os06g0564600 protein"/>
    <property type="match status" value="1"/>
</dbReference>
<comment type="similarity">
    <text evidence="2">Belongs to the cysteine synthase/cystathionine beta-synthase family.</text>
</comment>
<dbReference type="AlphaFoldDB" id="A0A0D3GHX8"/>
<reference evidence="5" key="1">
    <citation type="journal article" date="2009" name="Rice">
        <title>De Novo Next Generation Sequencing of Plant Genomes.</title>
        <authorList>
            <person name="Rounsley S."/>
            <person name="Marri P.R."/>
            <person name="Yu Y."/>
            <person name="He R."/>
            <person name="Sisneros N."/>
            <person name="Goicoechea J.L."/>
            <person name="Lee S.J."/>
            <person name="Angelova A."/>
            <person name="Kudrna D."/>
            <person name="Luo M."/>
            <person name="Affourtit J."/>
            <person name="Desany B."/>
            <person name="Knight J."/>
            <person name="Niazi F."/>
            <person name="Egholm M."/>
            <person name="Wing R.A."/>
        </authorList>
    </citation>
    <scope>NUCLEOTIDE SEQUENCE [LARGE SCALE GENOMIC DNA]</scope>
    <source>
        <strain evidence="5">cv. IRGC 105608</strain>
    </source>
</reference>
<accession>A0A0D3GHX8</accession>
<dbReference type="STRING" id="65489.A0A0D3GHX8"/>
<keyword evidence="6" id="KW-1185">Reference proteome</keyword>
<evidence type="ECO:0000313" key="5">
    <source>
        <dbReference type="EnsemblPlants" id="OBART06G18740.1"/>
    </source>
</evidence>
<feature type="domain" description="Tryptophan synthase beta chain-like PALP" evidence="4">
    <location>
        <begin position="34"/>
        <end position="324"/>
    </location>
</feature>
<dbReference type="EnsemblPlants" id="OBART06G18740.1">
    <property type="protein sequence ID" value="OBART06G18740.1"/>
    <property type="gene ID" value="OBART06G18740"/>
</dbReference>
<dbReference type="Gene3D" id="3.40.50.1100">
    <property type="match status" value="4"/>
</dbReference>
<dbReference type="PANTHER" id="PTHR10314">
    <property type="entry name" value="CYSTATHIONINE BETA-SYNTHASE"/>
    <property type="match status" value="1"/>
</dbReference>
<evidence type="ECO:0000313" key="6">
    <source>
        <dbReference type="Proteomes" id="UP000026960"/>
    </source>
</evidence>
<dbReference type="Proteomes" id="UP000026960">
    <property type="component" value="Chromosome 6"/>
</dbReference>
<evidence type="ECO:0000256" key="2">
    <source>
        <dbReference type="ARBA" id="ARBA00007103"/>
    </source>
</evidence>
<evidence type="ECO:0000256" key="3">
    <source>
        <dbReference type="ARBA" id="ARBA00022898"/>
    </source>
</evidence>
<dbReference type="GO" id="GO:0006534">
    <property type="term" value="P:cysteine metabolic process"/>
    <property type="evidence" value="ECO:0007669"/>
    <property type="project" value="UniProtKB-ARBA"/>
</dbReference>
<dbReference type="GO" id="GO:0044272">
    <property type="term" value="P:sulfur compound biosynthetic process"/>
    <property type="evidence" value="ECO:0007669"/>
    <property type="project" value="UniProtKB-ARBA"/>
</dbReference>
<dbReference type="PaxDb" id="65489-OBART06G18740.1"/>